<name>A0A4R5C7P3_9ACTN</name>
<comment type="caution">
    <text evidence="2">The sequence shown here is derived from an EMBL/GenBank/DDBJ whole genome shotgun (WGS) entry which is preliminary data.</text>
</comment>
<evidence type="ECO:0000313" key="2">
    <source>
        <dbReference type="EMBL" id="TDD94143.1"/>
    </source>
</evidence>
<proteinExistence type="predicted"/>
<dbReference type="EMBL" id="SMKU01000022">
    <property type="protein sequence ID" value="TDD94143.1"/>
    <property type="molecule type" value="Genomic_DNA"/>
</dbReference>
<gene>
    <name evidence="2" type="ORF">E1298_07470</name>
</gene>
<dbReference type="Proteomes" id="UP000294513">
    <property type="component" value="Unassembled WGS sequence"/>
</dbReference>
<feature type="compositionally biased region" description="Low complexity" evidence="1">
    <location>
        <begin position="1"/>
        <end position="13"/>
    </location>
</feature>
<feature type="region of interest" description="Disordered" evidence="1">
    <location>
        <begin position="1"/>
        <end position="25"/>
    </location>
</feature>
<evidence type="ECO:0000313" key="3">
    <source>
        <dbReference type="Proteomes" id="UP000294513"/>
    </source>
</evidence>
<reference evidence="2 3" key="1">
    <citation type="submission" date="2019-03" db="EMBL/GenBank/DDBJ databases">
        <title>Draft genome sequences of novel Actinobacteria.</title>
        <authorList>
            <person name="Sahin N."/>
            <person name="Ay H."/>
            <person name="Saygin H."/>
        </authorList>
    </citation>
    <scope>NUCLEOTIDE SEQUENCE [LARGE SCALE GENOMIC DNA]</scope>
    <source>
        <strain evidence="2 3">H3C3</strain>
    </source>
</reference>
<feature type="region of interest" description="Disordered" evidence="1">
    <location>
        <begin position="110"/>
        <end position="176"/>
    </location>
</feature>
<dbReference type="RefSeq" id="WP_131890312.1">
    <property type="nucleotide sequence ID" value="NZ_SMKU01000022.1"/>
</dbReference>
<protein>
    <submittedName>
        <fullName evidence="2">Uncharacterized protein</fullName>
    </submittedName>
</protein>
<feature type="compositionally biased region" description="Basic residues" evidence="1">
    <location>
        <begin position="166"/>
        <end position="176"/>
    </location>
</feature>
<evidence type="ECO:0000256" key="1">
    <source>
        <dbReference type="SAM" id="MobiDB-lite"/>
    </source>
</evidence>
<dbReference type="AlphaFoldDB" id="A0A4R5C7P3"/>
<feature type="compositionally biased region" description="Pro residues" evidence="1">
    <location>
        <begin position="144"/>
        <end position="161"/>
    </location>
</feature>
<accession>A0A4R5C7P3</accession>
<keyword evidence="3" id="KW-1185">Reference proteome</keyword>
<organism evidence="2 3">
    <name type="scientific">Actinomadura rubrisoli</name>
    <dbReference type="NCBI Taxonomy" id="2530368"/>
    <lineage>
        <taxon>Bacteria</taxon>
        <taxon>Bacillati</taxon>
        <taxon>Actinomycetota</taxon>
        <taxon>Actinomycetes</taxon>
        <taxon>Streptosporangiales</taxon>
        <taxon>Thermomonosporaceae</taxon>
        <taxon>Actinomadura</taxon>
    </lineage>
</organism>
<sequence>MQAKQADALAKALGLKKDDEPPTPEQLAKDFDKQLKAAQVDTNTERQRADTAEANWRGAAIQLAVYLAADDLDANAKALLDSAWFLKKVGGLDPSDSAFEDQITEAIKNAVDGNERLRKPKPRAAKRSGGEMAPATSRTASVPPRCPRPSPTPTPSSPPCTSPRNPWRRLAYRRRT</sequence>